<dbReference type="PROSITE" id="PS00086">
    <property type="entry name" value="CYTOCHROME_P450"/>
    <property type="match status" value="3"/>
</dbReference>
<feature type="transmembrane region" description="Helical" evidence="8">
    <location>
        <begin position="512"/>
        <end position="538"/>
    </location>
</feature>
<comment type="similarity">
    <text evidence="2">Belongs to the cytochrome P450 family.</text>
</comment>
<feature type="transmembrane region" description="Helical" evidence="8">
    <location>
        <begin position="22"/>
        <end position="41"/>
    </location>
</feature>
<keyword evidence="10" id="KW-1185">Reference proteome</keyword>
<evidence type="ECO:0000256" key="7">
    <source>
        <dbReference type="ARBA" id="ARBA00023033"/>
    </source>
</evidence>
<protein>
    <recommendedName>
        <fullName evidence="11">Cytochrome P450</fullName>
    </recommendedName>
</protein>
<gene>
    <name evidence="9" type="primary">A06p057410.1_BraROA</name>
    <name evidence="9" type="ORF">IGI04_025322</name>
</gene>
<dbReference type="InterPro" id="IPR001128">
    <property type="entry name" value="Cyt_P450"/>
</dbReference>
<dbReference type="PRINTS" id="PR00463">
    <property type="entry name" value="EP450I"/>
</dbReference>
<keyword evidence="3" id="KW-0349">Heme</keyword>
<keyword evidence="8" id="KW-0812">Transmembrane</keyword>
<dbReference type="SUPFAM" id="SSF48264">
    <property type="entry name" value="Cytochrome P450"/>
    <property type="match status" value="3"/>
</dbReference>
<evidence type="ECO:0000256" key="3">
    <source>
        <dbReference type="ARBA" id="ARBA00022617"/>
    </source>
</evidence>
<dbReference type="Pfam" id="PF00067">
    <property type="entry name" value="p450"/>
    <property type="match status" value="3"/>
</dbReference>
<evidence type="ECO:0000256" key="5">
    <source>
        <dbReference type="ARBA" id="ARBA00023002"/>
    </source>
</evidence>
<keyword evidence="7" id="KW-0503">Monooxygenase</keyword>
<dbReference type="EMBL" id="JADBGQ010000006">
    <property type="protein sequence ID" value="KAG5395359.1"/>
    <property type="molecule type" value="Genomic_DNA"/>
</dbReference>
<keyword evidence="5" id="KW-0560">Oxidoreductase</keyword>
<proteinExistence type="inferred from homology"/>
<dbReference type="InterPro" id="IPR036396">
    <property type="entry name" value="Cyt_P450_sf"/>
</dbReference>
<organism evidence="9 10">
    <name type="scientific">Brassica rapa subsp. trilocularis</name>
    <dbReference type="NCBI Taxonomy" id="1813537"/>
    <lineage>
        <taxon>Eukaryota</taxon>
        <taxon>Viridiplantae</taxon>
        <taxon>Streptophyta</taxon>
        <taxon>Embryophyta</taxon>
        <taxon>Tracheophyta</taxon>
        <taxon>Spermatophyta</taxon>
        <taxon>Magnoliopsida</taxon>
        <taxon>eudicotyledons</taxon>
        <taxon>Gunneridae</taxon>
        <taxon>Pentapetalae</taxon>
        <taxon>rosids</taxon>
        <taxon>malvids</taxon>
        <taxon>Brassicales</taxon>
        <taxon>Brassicaceae</taxon>
        <taxon>Brassiceae</taxon>
        <taxon>Brassica</taxon>
    </lineage>
</organism>
<dbReference type="Proteomes" id="UP000823674">
    <property type="component" value="Chromosome A06"/>
</dbReference>
<dbReference type="InterPro" id="IPR017972">
    <property type="entry name" value="Cyt_P450_CS"/>
</dbReference>
<dbReference type="Gene3D" id="1.10.630.10">
    <property type="entry name" value="Cytochrome P450"/>
    <property type="match status" value="3"/>
</dbReference>
<evidence type="ECO:0000256" key="8">
    <source>
        <dbReference type="SAM" id="Phobius"/>
    </source>
</evidence>
<dbReference type="PRINTS" id="PR00385">
    <property type="entry name" value="P450"/>
</dbReference>
<dbReference type="InterPro" id="IPR002401">
    <property type="entry name" value="Cyt_P450_E_grp-I"/>
</dbReference>
<evidence type="ECO:0000313" key="9">
    <source>
        <dbReference type="EMBL" id="KAG5395359.1"/>
    </source>
</evidence>
<sequence length="1503" mass="171418">MPSITLFEDSFPGLVSHGPTRSASKTPFTILCFLILYYLLFKKRYVRFLRNLPVLRMLPGLLMTLHRIHDFTVKILEFSGMTFLFKGPPFAGMDMLLTADPDNIHHIMSSNFSNYIKGPGLQEIFDVFGDGIFTTDSEMWKNLRKSIQSMLHHQEFQRFSMSTMTSKLKSGLVPLLNHFAEEGTAVDLQDVFGRLTFDTTLILITGSDPRSLSIEMHEDELAKALDDTGKGILSRHVKPRFLWKMQNWMGLGQEKKMSQASATFDRVCSKYISAKREEILRSQGVLNGEGEDLLTSFMKLDTTKYKFLNPSDDKLLRDTILAFIIAGRDTVAFTLSWFFWLLSVNPHVVANIRQEIIDTTGNGQENLDKLVYLQGALFEAMRLYPPVSFGRKSPVKSDVLPSGHKVDANSKIIICLYALGRMRAVWGKDAFKFKPERWITENGGLKHEPSSKFLAFNTGPRTCLGKHLAITQMKMVVVEILQKYDVEVIKGQKIEPVLGFMLSMKHGLRVKLYSNMASISLLEASMAILCFLILFYLLFKKPHDRFPRNWPVLGMLPGLLVSLHRLYDYSVEILEISDLTFLLKGPRFFGMDMLVTVDPANIHHIMSSNFSNYIKGPEFHDVFDVFGDGILTADSELWRNLRRSYQAMVHHQGFQKFSVSTMTSKLKDGLVPLLNHFAEEGTTVDLQDLFGRFTFDTILILITGSDPKSLSIEMHEDELAKALEDVGEGVFYRHIKPRFMWKLQNWMGLGQEKKMSQANATFDRVCSRYISAKREEIIRSQGVLNGEGEDLLTSFMKLDTAKYKLLKPSDDKFLRDTILAFILAGRDTTASALSWFFWLLSENPIVVAKIRQEIIDNDLPRTGNGQENLDKLVYLQAALFEAMRLYPPVSFERKSSVESDVLPSGHKVDANSKIIICLYALGRMKAVWGEDALQFKPERWITENGGPKHEPSSKFLAFNSGPRTCLGKHLAITQMKTVVVEILQKYDIKVIQGQKIEPGLGFILSMKHGLRKPFSYLPFQKTLKSYPWNWPVLGMLPGVLVRLHRIYDCSVEVLENSNLTFQFKGPWFAGMDILVTVYPANIHYILSSNFSNYIKGPEFQEIFEAFGDGIINSDLELWRNIRKASQVIFSHQKYQNFSKSTTRSKLKDGLLPILSHFAFEEMVVDLQDVFQRFMFDTTFIFITGSDPRSLSVEMPEVEFAKALDDVGEAIVYRHITPRFLWKLQKWFGIGTEKKMVKANAVLDRVCAKYISAKREDIRSQEIADEESEDLLTSHIKLDASKYELLNPEDDKFLRDFTVGFMAAGRDSTACTLTWFFWILSENSNVLSKILQEINENVPITRSDQDKSSYLNKLVYLHAALSESMRLYPPIPFERKSPIKPDVLPSGHKVKSNINIMIFIYAMGRMKDMWGEDAAEFKPERWISETGGLRHEPSYKFLSFNAGPRTCLGKNLAMDLMKTVIVEILQAYEINVVSGQKIEAKPGLILHMKHGLKVTIAKKCSSLE</sequence>
<evidence type="ECO:0000256" key="2">
    <source>
        <dbReference type="ARBA" id="ARBA00010617"/>
    </source>
</evidence>
<evidence type="ECO:0000256" key="4">
    <source>
        <dbReference type="ARBA" id="ARBA00022723"/>
    </source>
</evidence>
<dbReference type="PANTHER" id="PTHR24296">
    <property type="entry name" value="CYTOCHROME P450"/>
    <property type="match status" value="1"/>
</dbReference>
<name>A0ABQ7M993_BRACM</name>
<dbReference type="CDD" id="cd11064">
    <property type="entry name" value="CYP86A"/>
    <property type="match status" value="3"/>
</dbReference>
<keyword evidence="8" id="KW-0472">Membrane</keyword>
<evidence type="ECO:0000256" key="1">
    <source>
        <dbReference type="ARBA" id="ARBA00001971"/>
    </source>
</evidence>
<accession>A0ABQ7M993</accession>
<comment type="cofactor">
    <cofactor evidence="1">
        <name>heme</name>
        <dbReference type="ChEBI" id="CHEBI:30413"/>
    </cofactor>
</comment>
<evidence type="ECO:0008006" key="11">
    <source>
        <dbReference type="Google" id="ProtNLM"/>
    </source>
</evidence>
<comment type="caution">
    <text evidence="9">The sequence shown here is derived from an EMBL/GenBank/DDBJ whole genome shotgun (WGS) entry which is preliminary data.</text>
</comment>
<keyword evidence="8" id="KW-1133">Transmembrane helix</keyword>
<evidence type="ECO:0000256" key="6">
    <source>
        <dbReference type="ARBA" id="ARBA00023004"/>
    </source>
</evidence>
<keyword evidence="6" id="KW-0408">Iron</keyword>
<keyword evidence="4" id="KW-0479">Metal-binding</keyword>
<reference evidence="9 10" key="1">
    <citation type="submission" date="2021-03" db="EMBL/GenBank/DDBJ databases">
        <authorList>
            <person name="King G.J."/>
            <person name="Bancroft I."/>
            <person name="Baten A."/>
            <person name="Bloomfield J."/>
            <person name="Borpatragohain P."/>
            <person name="He Z."/>
            <person name="Irish N."/>
            <person name="Irwin J."/>
            <person name="Liu K."/>
            <person name="Mauleon R.P."/>
            <person name="Moore J."/>
            <person name="Morris R."/>
            <person name="Ostergaard L."/>
            <person name="Wang B."/>
            <person name="Wells R."/>
        </authorList>
    </citation>
    <scope>NUCLEOTIDE SEQUENCE [LARGE SCALE GENOMIC DNA]</scope>
    <source>
        <strain evidence="9">R-o-18</strain>
        <tissue evidence="9">Leaf</tissue>
    </source>
</reference>
<evidence type="ECO:0000313" key="10">
    <source>
        <dbReference type="Proteomes" id="UP000823674"/>
    </source>
</evidence>